<dbReference type="InterPro" id="IPR000092">
    <property type="entry name" value="Polyprenyl_synt"/>
</dbReference>
<keyword evidence="5" id="KW-0460">Magnesium</keyword>
<dbReference type="Gene3D" id="1.10.600.10">
    <property type="entry name" value="Farnesyl Diphosphate Synthase"/>
    <property type="match status" value="1"/>
</dbReference>
<dbReference type="Pfam" id="PF00348">
    <property type="entry name" value="polyprenyl_synt"/>
    <property type="match status" value="1"/>
</dbReference>
<dbReference type="Proteomes" id="UP001500653">
    <property type="component" value="Unassembled WGS sequence"/>
</dbReference>
<dbReference type="PANTHER" id="PTHR12001:SF69">
    <property type="entry name" value="ALL TRANS-POLYPRENYL-DIPHOSPHATE SYNTHASE PDSS1"/>
    <property type="match status" value="1"/>
</dbReference>
<sequence length="340" mass="36134">MRDGAIEELRASVGLQIDDEALLTDLAGGLGAVENLLREVVRSDVAAVNEAARHLVEAGGKRFRPLFTLLAGQFGATGEDAREGVVTAAAAVELVHLATLYHDDVMDEATMRRGAESVNSRWDNTVAILTGDFLFAHASRLVADLGTDAARIIAETFGELVTGQMRETVGPGEGEDPIEHHLTVIGQKTGSLIATSGRFGGMLSGSADEHVESLRRFGDIIGTAFQISDDIIDIDSPSKESGKAQGTDLREGVKTLPMLYELAEDRPDPRLAELLSGPISGDAEVAEALTLLRSSRGLEHARATLSGYAQRARTELASLPPTPARDACESVADYLVARTH</sequence>
<dbReference type="PROSITE" id="PS00444">
    <property type="entry name" value="POLYPRENYL_SYNTHASE_2"/>
    <property type="match status" value="1"/>
</dbReference>
<keyword evidence="8" id="KW-1185">Reference proteome</keyword>
<protein>
    <submittedName>
        <fullName evidence="7">Polyprenyl synthetase family protein</fullName>
    </submittedName>
</protein>
<evidence type="ECO:0000256" key="5">
    <source>
        <dbReference type="ARBA" id="ARBA00022842"/>
    </source>
</evidence>
<evidence type="ECO:0000256" key="4">
    <source>
        <dbReference type="ARBA" id="ARBA00022723"/>
    </source>
</evidence>
<gene>
    <name evidence="7" type="ORF">GCM10009676_46140</name>
</gene>
<evidence type="ECO:0000313" key="8">
    <source>
        <dbReference type="Proteomes" id="UP001500653"/>
    </source>
</evidence>
<comment type="similarity">
    <text evidence="2 6">Belongs to the FPP/GGPP synthase family.</text>
</comment>
<evidence type="ECO:0000256" key="2">
    <source>
        <dbReference type="ARBA" id="ARBA00006706"/>
    </source>
</evidence>
<name>A0ABN1WPL7_9PSEU</name>
<keyword evidence="3 6" id="KW-0808">Transferase</keyword>
<comment type="cofactor">
    <cofactor evidence="1">
        <name>Mg(2+)</name>
        <dbReference type="ChEBI" id="CHEBI:18420"/>
    </cofactor>
</comment>
<evidence type="ECO:0000256" key="1">
    <source>
        <dbReference type="ARBA" id="ARBA00001946"/>
    </source>
</evidence>
<reference evidence="7 8" key="1">
    <citation type="journal article" date="2019" name="Int. J. Syst. Evol. Microbiol.">
        <title>The Global Catalogue of Microorganisms (GCM) 10K type strain sequencing project: providing services to taxonomists for standard genome sequencing and annotation.</title>
        <authorList>
            <consortium name="The Broad Institute Genomics Platform"/>
            <consortium name="The Broad Institute Genome Sequencing Center for Infectious Disease"/>
            <person name="Wu L."/>
            <person name="Ma J."/>
        </authorList>
    </citation>
    <scope>NUCLEOTIDE SEQUENCE [LARGE SCALE GENOMIC DNA]</scope>
    <source>
        <strain evidence="7 8">JCM 13023</strain>
    </source>
</reference>
<dbReference type="EMBL" id="BAAALN010000020">
    <property type="protein sequence ID" value="GAA1253776.1"/>
    <property type="molecule type" value="Genomic_DNA"/>
</dbReference>
<evidence type="ECO:0000256" key="6">
    <source>
        <dbReference type="RuleBase" id="RU004466"/>
    </source>
</evidence>
<dbReference type="SFLD" id="SFLDG01017">
    <property type="entry name" value="Polyprenyl_Transferase_Like"/>
    <property type="match status" value="1"/>
</dbReference>
<dbReference type="SFLD" id="SFLDS00005">
    <property type="entry name" value="Isoprenoid_Synthase_Type_I"/>
    <property type="match status" value="1"/>
</dbReference>
<organism evidence="7 8">
    <name type="scientific">Prauserella halophila</name>
    <dbReference type="NCBI Taxonomy" id="185641"/>
    <lineage>
        <taxon>Bacteria</taxon>
        <taxon>Bacillati</taxon>
        <taxon>Actinomycetota</taxon>
        <taxon>Actinomycetes</taxon>
        <taxon>Pseudonocardiales</taxon>
        <taxon>Pseudonocardiaceae</taxon>
        <taxon>Prauserella</taxon>
    </lineage>
</organism>
<dbReference type="SUPFAM" id="SSF48576">
    <property type="entry name" value="Terpenoid synthases"/>
    <property type="match status" value="1"/>
</dbReference>
<dbReference type="InterPro" id="IPR033749">
    <property type="entry name" value="Polyprenyl_synt_CS"/>
</dbReference>
<evidence type="ECO:0000313" key="7">
    <source>
        <dbReference type="EMBL" id="GAA1253776.1"/>
    </source>
</evidence>
<dbReference type="InterPro" id="IPR008949">
    <property type="entry name" value="Isoprenoid_synthase_dom_sf"/>
</dbReference>
<evidence type="ECO:0000256" key="3">
    <source>
        <dbReference type="ARBA" id="ARBA00022679"/>
    </source>
</evidence>
<keyword evidence="4" id="KW-0479">Metal-binding</keyword>
<dbReference type="PANTHER" id="PTHR12001">
    <property type="entry name" value="GERANYLGERANYL PYROPHOSPHATE SYNTHASE"/>
    <property type="match status" value="1"/>
</dbReference>
<comment type="caution">
    <text evidence="7">The sequence shown here is derived from an EMBL/GenBank/DDBJ whole genome shotgun (WGS) entry which is preliminary data.</text>
</comment>
<dbReference type="CDD" id="cd00685">
    <property type="entry name" value="Trans_IPPS_HT"/>
    <property type="match status" value="1"/>
</dbReference>
<proteinExistence type="inferred from homology"/>
<accession>A0ABN1WPL7</accession>